<keyword evidence="3" id="KW-0805">Transcription regulation</keyword>
<dbReference type="Pfam" id="PF00486">
    <property type="entry name" value="Trans_reg_C"/>
    <property type="match status" value="1"/>
</dbReference>
<evidence type="ECO:0000313" key="11">
    <source>
        <dbReference type="Proteomes" id="UP000290172"/>
    </source>
</evidence>
<dbReference type="Gene3D" id="3.40.50.2300">
    <property type="match status" value="1"/>
</dbReference>
<keyword evidence="5" id="KW-0804">Transcription</keyword>
<protein>
    <submittedName>
        <fullName evidence="10">Two-component system response regulator</fullName>
    </submittedName>
</protein>
<evidence type="ECO:0000259" key="8">
    <source>
        <dbReference type="PROSITE" id="PS50110"/>
    </source>
</evidence>
<proteinExistence type="predicted"/>
<evidence type="ECO:0000256" key="3">
    <source>
        <dbReference type="ARBA" id="ARBA00023015"/>
    </source>
</evidence>
<dbReference type="PROSITE" id="PS51755">
    <property type="entry name" value="OMPR_PHOB"/>
    <property type="match status" value="1"/>
</dbReference>
<dbReference type="InterPro" id="IPR039420">
    <property type="entry name" value="WalR-like"/>
</dbReference>
<name>A0A4Q0YK06_9BACT</name>
<organism evidence="10 11">
    <name type="scientific">Halarcobacter ebronensis</name>
    <dbReference type="NCBI Taxonomy" id="1462615"/>
    <lineage>
        <taxon>Bacteria</taxon>
        <taxon>Pseudomonadati</taxon>
        <taxon>Campylobacterota</taxon>
        <taxon>Epsilonproteobacteria</taxon>
        <taxon>Campylobacterales</taxon>
        <taxon>Arcobacteraceae</taxon>
        <taxon>Halarcobacter</taxon>
    </lineage>
</organism>
<dbReference type="InterPro" id="IPR001867">
    <property type="entry name" value="OmpR/PhoB-type_DNA-bd"/>
</dbReference>
<keyword evidence="2" id="KW-0902">Two-component regulatory system</keyword>
<dbReference type="GO" id="GO:0000156">
    <property type="term" value="F:phosphorelay response regulator activity"/>
    <property type="evidence" value="ECO:0007669"/>
    <property type="project" value="TreeGrafter"/>
</dbReference>
<feature type="domain" description="Response regulatory" evidence="8">
    <location>
        <begin position="14"/>
        <end position="128"/>
    </location>
</feature>
<sequence>MIDKSVLKKLSKIRVLIVEDDDITAYALKQSLEMYCKRVDTVYDGLSGFEYFKKNSYDIVVTDINLPELDGLEMIQLIHEISPHTPVITITSYDNSRNILESLNQRVYTYLRKPINIEELQIEILMATKDVNNSQVALKNGFTYDKYKRVLTNSKNKEILLTKTEKDILHLLISNLNNIVSYSSIECYVWQEKSMSIEALRMRIKEIRHKTYCDIIENISGCGYRIKSSN</sequence>
<dbReference type="Gene3D" id="1.10.10.10">
    <property type="entry name" value="Winged helix-like DNA-binding domain superfamily/Winged helix DNA-binding domain"/>
    <property type="match status" value="1"/>
</dbReference>
<accession>A0A4Q0YK06</accession>
<keyword evidence="1 6" id="KW-0597">Phosphoprotein</keyword>
<dbReference type="CDD" id="cd00156">
    <property type="entry name" value="REC"/>
    <property type="match status" value="1"/>
</dbReference>
<dbReference type="GO" id="GO:0000976">
    <property type="term" value="F:transcription cis-regulatory region binding"/>
    <property type="evidence" value="ECO:0007669"/>
    <property type="project" value="TreeGrafter"/>
</dbReference>
<dbReference type="RefSeq" id="WP_128978344.1">
    <property type="nucleotide sequence ID" value="NZ_PDKJ01000001.1"/>
</dbReference>
<evidence type="ECO:0000256" key="5">
    <source>
        <dbReference type="ARBA" id="ARBA00023163"/>
    </source>
</evidence>
<dbReference type="InterPro" id="IPR016032">
    <property type="entry name" value="Sig_transdc_resp-reg_C-effctor"/>
</dbReference>
<gene>
    <name evidence="10" type="ORF">CRV08_01495</name>
</gene>
<dbReference type="InterPro" id="IPR001789">
    <property type="entry name" value="Sig_transdc_resp-reg_receiver"/>
</dbReference>
<evidence type="ECO:0000256" key="2">
    <source>
        <dbReference type="ARBA" id="ARBA00023012"/>
    </source>
</evidence>
<dbReference type="PANTHER" id="PTHR48111:SF1">
    <property type="entry name" value="TWO-COMPONENT RESPONSE REGULATOR ORR33"/>
    <property type="match status" value="1"/>
</dbReference>
<evidence type="ECO:0000313" key="10">
    <source>
        <dbReference type="EMBL" id="RXJ70264.1"/>
    </source>
</evidence>
<dbReference type="SMART" id="SM00862">
    <property type="entry name" value="Trans_reg_C"/>
    <property type="match status" value="1"/>
</dbReference>
<dbReference type="SUPFAM" id="SSF46894">
    <property type="entry name" value="C-terminal effector domain of the bipartite response regulators"/>
    <property type="match status" value="1"/>
</dbReference>
<dbReference type="PROSITE" id="PS50110">
    <property type="entry name" value="RESPONSE_REGULATORY"/>
    <property type="match status" value="1"/>
</dbReference>
<keyword evidence="4 7" id="KW-0238">DNA-binding</keyword>
<dbReference type="GO" id="GO:0005829">
    <property type="term" value="C:cytosol"/>
    <property type="evidence" value="ECO:0007669"/>
    <property type="project" value="TreeGrafter"/>
</dbReference>
<evidence type="ECO:0000256" key="6">
    <source>
        <dbReference type="PROSITE-ProRule" id="PRU00169"/>
    </source>
</evidence>
<dbReference type="InterPro" id="IPR036388">
    <property type="entry name" value="WH-like_DNA-bd_sf"/>
</dbReference>
<feature type="domain" description="OmpR/PhoB-type" evidence="9">
    <location>
        <begin position="133"/>
        <end position="228"/>
    </location>
</feature>
<dbReference type="GO" id="GO:0032993">
    <property type="term" value="C:protein-DNA complex"/>
    <property type="evidence" value="ECO:0007669"/>
    <property type="project" value="TreeGrafter"/>
</dbReference>
<feature type="modified residue" description="4-aspartylphosphate" evidence="6">
    <location>
        <position position="63"/>
    </location>
</feature>
<dbReference type="EMBL" id="PDKJ01000001">
    <property type="protein sequence ID" value="RXJ70264.1"/>
    <property type="molecule type" value="Genomic_DNA"/>
</dbReference>
<dbReference type="Pfam" id="PF00072">
    <property type="entry name" value="Response_reg"/>
    <property type="match status" value="1"/>
</dbReference>
<evidence type="ECO:0000259" key="9">
    <source>
        <dbReference type="PROSITE" id="PS51755"/>
    </source>
</evidence>
<dbReference type="Proteomes" id="UP000290172">
    <property type="component" value="Unassembled WGS sequence"/>
</dbReference>
<dbReference type="SUPFAM" id="SSF52172">
    <property type="entry name" value="CheY-like"/>
    <property type="match status" value="1"/>
</dbReference>
<dbReference type="GO" id="GO:0006355">
    <property type="term" value="P:regulation of DNA-templated transcription"/>
    <property type="evidence" value="ECO:0007669"/>
    <property type="project" value="InterPro"/>
</dbReference>
<comment type="caution">
    <text evidence="10">The sequence shown here is derived from an EMBL/GenBank/DDBJ whole genome shotgun (WGS) entry which is preliminary data.</text>
</comment>
<feature type="DNA-binding region" description="OmpR/PhoB-type" evidence="7">
    <location>
        <begin position="133"/>
        <end position="228"/>
    </location>
</feature>
<evidence type="ECO:0000256" key="7">
    <source>
        <dbReference type="PROSITE-ProRule" id="PRU01091"/>
    </source>
</evidence>
<dbReference type="AlphaFoldDB" id="A0A4Q0YK06"/>
<dbReference type="PANTHER" id="PTHR48111">
    <property type="entry name" value="REGULATOR OF RPOS"/>
    <property type="match status" value="1"/>
</dbReference>
<dbReference type="SMART" id="SM00448">
    <property type="entry name" value="REC"/>
    <property type="match status" value="1"/>
</dbReference>
<evidence type="ECO:0000256" key="1">
    <source>
        <dbReference type="ARBA" id="ARBA00022553"/>
    </source>
</evidence>
<reference evidence="10 11" key="1">
    <citation type="submission" date="2017-10" db="EMBL/GenBank/DDBJ databases">
        <title>Genomics of the genus Arcobacter.</title>
        <authorList>
            <person name="Perez-Cataluna A."/>
            <person name="Figueras M.J."/>
        </authorList>
    </citation>
    <scope>NUCLEOTIDE SEQUENCE [LARGE SCALE GENOMIC DNA]</scope>
    <source>
        <strain evidence="10 11">CECT 8993</strain>
    </source>
</reference>
<evidence type="ECO:0000256" key="4">
    <source>
        <dbReference type="ARBA" id="ARBA00023125"/>
    </source>
</evidence>
<dbReference type="InterPro" id="IPR011006">
    <property type="entry name" value="CheY-like_superfamily"/>
</dbReference>